<dbReference type="CDD" id="cd00371">
    <property type="entry name" value="HMA"/>
    <property type="match status" value="1"/>
</dbReference>
<gene>
    <name evidence="3" type="ORF">SAMN00017405_1562</name>
</gene>
<evidence type="ECO:0000259" key="2">
    <source>
        <dbReference type="PROSITE" id="PS50846"/>
    </source>
</evidence>
<dbReference type="SUPFAM" id="SSF55008">
    <property type="entry name" value="HMA, heavy metal-associated domain"/>
    <property type="match status" value="1"/>
</dbReference>
<dbReference type="Proteomes" id="UP000192731">
    <property type="component" value="Unassembled WGS sequence"/>
</dbReference>
<protein>
    <submittedName>
        <fullName evidence="3">Copper chaperone</fullName>
    </submittedName>
</protein>
<dbReference type="Pfam" id="PF00403">
    <property type="entry name" value="HMA"/>
    <property type="match status" value="1"/>
</dbReference>
<dbReference type="Gene3D" id="3.30.70.100">
    <property type="match status" value="1"/>
</dbReference>
<dbReference type="InterPro" id="IPR036163">
    <property type="entry name" value="HMA_dom_sf"/>
</dbReference>
<dbReference type="GO" id="GO:0005507">
    <property type="term" value="F:copper ion binding"/>
    <property type="evidence" value="ECO:0007669"/>
    <property type="project" value="InterPro"/>
</dbReference>
<dbReference type="STRING" id="656914.SAMN00017405_1562"/>
<evidence type="ECO:0000313" key="4">
    <source>
        <dbReference type="Proteomes" id="UP000192731"/>
    </source>
</evidence>
<organism evidence="3 4">
    <name type="scientific">Desulfonispora thiosulfatigenes DSM 11270</name>
    <dbReference type="NCBI Taxonomy" id="656914"/>
    <lineage>
        <taxon>Bacteria</taxon>
        <taxon>Bacillati</taxon>
        <taxon>Bacillota</taxon>
        <taxon>Clostridia</taxon>
        <taxon>Eubacteriales</taxon>
        <taxon>Peptococcaceae</taxon>
        <taxon>Desulfonispora</taxon>
    </lineage>
</organism>
<dbReference type="AlphaFoldDB" id="A0A1W1VUC5"/>
<dbReference type="InterPro" id="IPR006121">
    <property type="entry name" value="HMA_dom"/>
</dbReference>
<proteinExistence type="predicted"/>
<dbReference type="PRINTS" id="PR00944">
    <property type="entry name" value="CUEXPORT"/>
</dbReference>
<dbReference type="PROSITE" id="PS50846">
    <property type="entry name" value="HMA_2"/>
    <property type="match status" value="1"/>
</dbReference>
<keyword evidence="4" id="KW-1185">Reference proteome</keyword>
<dbReference type="GO" id="GO:0006825">
    <property type="term" value="P:copper ion transport"/>
    <property type="evidence" value="ECO:0007669"/>
    <property type="project" value="InterPro"/>
</dbReference>
<keyword evidence="1" id="KW-0479">Metal-binding</keyword>
<evidence type="ECO:0000256" key="1">
    <source>
        <dbReference type="ARBA" id="ARBA00022723"/>
    </source>
</evidence>
<dbReference type="InterPro" id="IPR000428">
    <property type="entry name" value="Cu-bd"/>
</dbReference>
<name>A0A1W1VUC5_DESTI</name>
<accession>A0A1W1VUC5</accession>
<dbReference type="FunFam" id="3.30.70.100:FF:000001">
    <property type="entry name" value="ATPase copper transporting beta"/>
    <property type="match status" value="1"/>
</dbReference>
<sequence>MCECCTEHNHMHTETLKVEGMSCGHCKKAVEDIKQELNGIENVEVNLDTGQVVIEHNPNLITIDAIKAAIIDKGYSIVD</sequence>
<dbReference type="EMBL" id="FWWT01000023">
    <property type="protein sequence ID" value="SMB96494.1"/>
    <property type="molecule type" value="Genomic_DNA"/>
</dbReference>
<dbReference type="RefSeq" id="WP_200805925.1">
    <property type="nucleotide sequence ID" value="NZ_FWWT01000023.1"/>
</dbReference>
<feature type="domain" description="HMA" evidence="2">
    <location>
        <begin position="12"/>
        <end position="78"/>
    </location>
</feature>
<reference evidence="3 4" key="1">
    <citation type="submission" date="2017-04" db="EMBL/GenBank/DDBJ databases">
        <authorList>
            <person name="Afonso C.L."/>
            <person name="Miller P.J."/>
            <person name="Scott M.A."/>
            <person name="Spackman E."/>
            <person name="Goraichik I."/>
            <person name="Dimitrov K.M."/>
            <person name="Suarez D.L."/>
            <person name="Swayne D.E."/>
        </authorList>
    </citation>
    <scope>NUCLEOTIDE SEQUENCE [LARGE SCALE GENOMIC DNA]</scope>
    <source>
        <strain evidence="3 4">DSM 11270</strain>
    </source>
</reference>
<evidence type="ECO:0000313" key="3">
    <source>
        <dbReference type="EMBL" id="SMB96494.1"/>
    </source>
</evidence>